<reference evidence="2" key="1">
    <citation type="journal article" date="2020" name="mSystems">
        <title>Genome- and Community-Level Interaction Insights into Carbon Utilization and Element Cycling Functions of Hydrothermarchaeota in Hydrothermal Sediment.</title>
        <authorList>
            <person name="Zhou Z."/>
            <person name="Liu Y."/>
            <person name="Xu W."/>
            <person name="Pan J."/>
            <person name="Luo Z.H."/>
            <person name="Li M."/>
        </authorList>
    </citation>
    <scope>NUCLEOTIDE SEQUENCE [LARGE SCALE GENOMIC DNA]</scope>
    <source>
        <strain evidence="2">HyVt-493</strain>
    </source>
</reference>
<feature type="region of interest" description="Disordered" evidence="1">
    <location>
        <begin position="1"/>
        <end position="23"/>
    </location>
</feature>
<dbReference type="AlphaFoldDB" id="A0A7V2WUM7"/>
<name>A0A7V2WUM7_LEUMU</name>
<comment type="caution">
    <text evidence="2">The sequence shown here is derived from an EMBL/GenBank/DDBJ whole genome shotgun (WGS) entry which is preliminary data.</text>
</comment>
<organism evidence="2">
    <name type="scientific">Leucothrix mucor</name>
    <dbReference type="NCBI Taxonomy" id="45248"/>
    <lineage>
        <taxon>Bacteria</taxon>
        <taxon>Pseudomonadati</taxon>
        <taxon>Pseudomonadota</taxon>
        <taxon>Gammaproteobacteria</taxon>
        <taxon>Thiotrichales</taxon>
        <taxon>Thiotrichaceae</taxon>
        <taxon>Leucothrix</taxon>
    </lineage>
</organism>
<dbReference type="InterPro" id="IPR011990">
    <property type="entry name" value="TPR-like_helical_dom_sf"/>
</dbReference>
<dbReference type="Gene3D" id="1.25.40.10">
    <property type="entry name" value="Tetratricopeptide repeat domain"/>
    <property type="match status" value="1"/>
</dbReference>
<evidence type="ECO:0000256" key="1">
    <source>
        <dbReference type="SAM" id="MobiDB-lite"/>
    </source>
</evidence>
<gene>
    <name evidence="2" type="ORF">ENJ51_03480</name>
</gene>
<dbReference type="Proteomes" id="UP000885750">
    <property type="component" value="Unassembled WGS sequence"/>
</dbReference>
<proteinExistence type="predicted"/>
<feature type="compositionally biased region" description="Basic residues" evidence="1">
    <location>
        <begin position="1"/>
        <end position="13"/>
    </location>
</feature>
<protein>
    <submittedName>
        <fullName evidence="2">Uncharacterized protein</fullName>
    </submittedName>
</protein>
<dbReference type="EMBL" id="DRMS01000143">
    <property type="protein sequence ID" value="HFC91852.1"/>
    <property type="molecule type" value="Genomic_DNA"/>
</dbReference>
<evidence type="ECO:0000313" key="2">
    <source>
        <dbReference type="EMBL" id="HFC91852.1"/>
    </source>
</evidence>
<accession>A0A7V2WUM7</accession>
<sequence>MSKRKKRKSRRTNKTATNKLSPQQLKLQAQQALSNHHYKIAIQHLKVLLKSAGKSDEILALLQKAYTGRAEELAEGGMLKEAVSIWDVAIQYGLDPVDPRYLDWIVAAQQYYRLGKIYQQLDAKDQRCLQPQLAATCLSGNTSILNALAEEDPVKSGYQAAHDLLQAWCSGEDDKRLQHHMKAISFRSPYRDLRQIIQAWLILEKTPEQAGKAIERITKTSPFYPLAQQLQLAALDTPEFIEQLASLSLASKNCALAIRGWNDKQTVTLLKKLQQLGAKPSAKKLSNTLLGLSKQ</sequence>
<dbReference type="SUPFAM" id="SSF48452">
    <property type="entry name" value="TPR-like"/>
    <property type="match status" value="1"/>
</dbReference>
<feature type="compositionally biased region" description="Low complexity" evidence="1">
    <location>
        <begin position="14"/>
        <end position="23"/>
    </location>
</feature>
<feature type="non-terminal residue" evidence="2">
    <location>
        <position position="295"/>
    </location>
</feature>